<evidence type="ECO:0000313" key="2">
    <source>
        <dbReference type="EMBL" id="KAK4872197.1"/>
    </source>
</evidence>
<keyword evidence="3" id="KW-1185">Reference proteome</keyword>
<sequence length="127" mass="13687">MKIPIILLLFTVSLTYANFLYSPNFNSAFVKSEQIGGNFAYSVVESSGYPSVNSVLQNVIRLPQGIGQYPFGPPQILYPGQPIFGFPGFIPQGPVISPPFITAPRPPPSESPSQVIIDEDTVAIDSA</sequence>
<reference evidence="3" key="1">
    <citation type="submission" date="2023-01" db="EMBL/GenBank/DDBJ databases">
        <title>Key to firefly adult light organ development and bioluminescence: homeobox transcription factors regulate luciferase expression and transportation to peroxisome.</title>
        <authorList>
            <person name="Fu X."/>
        </authorList>
    </citation>
    <scope>NUCLEOTIDE SEQUENCE [LARGE SCALE GENOMIC DNA]</scope>
</reference>
<dbReference type="Proteomes" id="UP001353858">
    <property type="component" value="Unassembled WGS sequence"/>
</dbReference>
<evidence type="ECO:0000313" key="3">
    <source>
        <dbReference type="Proteomes" id="UP001353858"/>
    </source>
</evidence>
<accession>A0AAN7PP24</accession>
<name>A0AAN7PP24_9COLE</name>
<protein>
    <submittedName>
        <fullName evidence="2">Uncharacterized protein</fullName>
    </submittedName>
</protein>
<organism evidence="2 3">
    <name type="scientific">Aquatica leii</name>
    <dbReference type="NCBI Taxonomy" id="1421715"/>
    <lineage>
        <taxon>Eukaryota</taxon>
        <taxon>Metazoa</taxon>
        <taxon>Ecdysozoa</taxon>
        <taxon>Arthropoda</taxon>
        <taxon>Hexapoda</taxon>
        <taxon>Insecta</taxon>
        <taxon>Pterygota</taxon>
        <taxon>Neoptera</taxon>
        <taxon>Endopterygota</taxon>
        <taxon>Coleoptera</taxon>
        <taxon>Polyphaga</taxon>
        <taxon>Elateriformia</taxon>
        <taxon>Elateroidea</taxon>
        <taxon>Lampyridae</taxon>
        <taxon>Luciolinae</taxon>
        <taxon>Aquatica</taxon>
    </lineage>
</organism>
<evidence type="ECO:0000256" key="1">
    <source>
        <dbReference type="SAM" id="SignalP"/>
    </source>
</evidence>
<dbReference type="EMBL" id="JARPUR010000008">
    <property type="protein sequence ID" value="KAK4872197.1"/>
    <property type="molecule type" value="Genomic_DNA"/>
</dbReference>
<feature type="signal peptide" evidence="1">
    <location>
        <begin position="1"/>
        <end position="17"/>
    </location>
</feature>
<proteinExistence type="predicted"/>
<keyword evidence="1" id="KW-0732">Signal</keyword>
<dbReference type="AlphaFoldDB" id="A0AAN7PP24"/>
<feature type="chain" id="PRO_5042922503" evidence="1">
    <location>
        <begin position="18"/>
        <end position="127"/>
    </location>
</feature>
<comment type="caution">
    <text evidence="2">The sequence shown here is derived from an EMBL/GenBank/DDBJ whole genome shotgun (WGS) entry which is preliminary data.</text>
</comment>
<gene>
    <name evidence="2" type="ORF">RN001_016321</name>
</gene>